<dbReference type="Proteomes" id="UP000241096">
    <property type="component" value="Segment"/>
</dbReference>
<name>A0A2H4P801_9CAUD</name>
<dbReference type="EMBL" id="MG018930">
    <property type="protein sequence ID" value="ATW58306.1"/>
    <property type="molecule type" value="Genomic_DNA"/>
</dbReference>
<feature type="compositionally biased region" description="Basic and acidic residues" evidence="1">
    <location>
        <begin position="11"/>
        <end position="24"/>
    </location>
</feature>
<evidence type="ECO:0000256" key="1">
    <source>
        <dbReference type="SAM" id="MobiDB-lite"/>
    </source>
</evidence>
<reference evidence="2 3" key="1">
    <citation type="submission" date="2017-09" db="EMBL/GenBank/DDBJ databases">
        <authorList>
            <person name="Ehlers B."/>
            <person name="Leendertz F.H."/>
        </authorList>
    </citation>
    <scope>NUCLEOTIDE SEQUENCE [LARGE SCALE GENOMIC DNA]</scope>
</reference>
<accession>A0A2H4P801</accession>
<evidence type="ECO:0000313" key="2">
    <source>
        <dbReference type="EMBL" id="ATW58306.1"/>
    </source>
</evidence>
<evidence type="ECO:0000313" key="3">
    <source>
        <dbReference type="Proteomes" id="UP000241096"/>
    </source>
</evidence>
<protein>
    <submittedName>
        <fullName evidence="2">Uncharacterized protein</fullName>
    </submittedName>
</protein>
<proteinExistence type="predicted"/>
<organism evidence="2 3">
    <name type="scientific">Pseudomonas phage ventosus</name>
    <dbReference type="NCBI Taxonomy" id="2048980"/>
    <lineage>
        <taxon>Viruses</taxon>
        <taxon>Duplodnaviria</taxon>
        <taxon>Heunggongvirae</taxon>
        <taxon>Uroviricota</taxon>
        <taxon>Caudoviricetes</taxon>
        <taxon>Vandenendeviridae</taxon>
        <taxon>Gorskivirinae</taxon>
        <taxon>Ventosusvirus</taxon>
        <taxon>Ventosusvirus ventosus</taxon>
    </lineage>
</organism>
<sequence length="52" mass="6010">MRQLKVSDFANAREYEQAKREQRRASQTKRQSPNGRGKFEFQPVAPAVGTEE</sequence>
<feature type="region of interest" description="Disordered" evidence="1">
    <location>
        <begin position="1"/>
        <end position="52"/>
    </location>
</feature>
<keyword evidence="3" id="KW-1185">Reference proteome</keyword>
<gene>
    <name evidence="2" type="ORF">CNR37_00099</name>
</gene>